<keyword evidence="5" id="KW-0560">Oxidoreductase</keyword>
<dbReference type="Gene3D" id="3.30.465.10">
    <property type="match status" value="1"/>
</dbReference>
<dbReference type="PROSITE" id="PS51387">
    <property type="entry name" value="FAD_PCMH"/>
    <property type="match status" value="1"/>
</dbReference>
<comment type="similarity">
    <text evidence="2">Belongs to the oxygen-dependent FAD-linked oxidoreductase family.</text>
</comment>
<dbReference type="GO" id="GO:0071949">
    <property type="term" value="F:FAD binding"/>
    <property type="evidence" value="ECO:0007669"/>
    <property type="project" value="InterPro"/>
</dbReference>
<dbReference type="InterPro" id="IPR050416">
    <property type="entry name" value="FAD-linked_Oxidoreductase"/>
</dbReference>
<keyword evidence="4" id="KW-0274">FAD</keyword>
<dbReference type="InterPro" id="IPR012951">
    <property type="entry name" value="BBE"/>
</dbReference>
<dbReference type="Pfam" id="PF08031">
    <property type="entry name" value="BBE"/>
    <property type="match status" value="1"/>
</dbReference>
<dbReference type="RefSeq" id="XP_026603798.1">
    <property type="nucleotide sequence ID" value="XM_026747966.1"/>
</dbReference>
<dbReference type="EMBL" id="PVWQ01000006">
    <property type="protein sequence ID" value="RDW79098.1"/>
    <property type="molecule type" value="Genomic_DNA"/>
</dbReference>
<dbReference type="InterPro" id="IPR036318">
    <property type="entry name" value="FAD-bd_PCMH-like_sf"/>
</dbReference>
<dbReference type="InterPro" id="IPR016169">
    <property type="entry name" value="FAD-bd_PCMH_sub2"/>
</dbReference>
<dbReference type="PANTHER" id="PTHR42973:SF39">
    <property type="entry name" value="FAD-BINDING PCMH-TYPE DOMAIN-CONTAINING PROTEIN"/>
    <property type="match status" value="1"/>
</dbReference>
<reference evidence="7 8" key="1">
    <citation type="journal article" date="2018" name="IMA Fungus">
        <title>IMA Genome-F 9: Draft genome sequence of Annulohypoxylon stygium, Aspergillus mulundensis, Berkeleyomyces basicola (syn. Thielaviopsis basicola), Ceratocystis smalleyi, two Cercospora beticola strains, Coleophoma cylindrospora, Fusarium fracticaudum, Phialophora cf. hyalina, and Morchella septimelata.</title>
        <authorList>
            <person name="Wingfield B.D."/>
            <person name="Bills G.F."/>
            <person name="Dong Y."/>
            <person name="Huang W."/>
            <person name="Nel W.J."/>
            <person name="Swalarsk-Parry B.S."/>
            <person name="Vaghefi N."/>
            <person name="Wilken P.M."/>
            <person name="An Z."/>
            <person name="de Beer Z.W."/>
            <person name="De Vos L."/>
            <person name="Chen L."/>
            <person name="Duong T.A."/>
            <person name="Gao Y."/>
            <person name="Hammerbacher A."/>
            <person name="Kikkert J.R."/>
            <person name="Li Y."/>
            <person name="Li H."/>
            <person name="Li K."/>
            <person name="Li Q."/>
            <person name="Liu X."/>
            <person name="Ma X."/>
            <person name="Naidoo K."/>
            <person name="Pethybridge S.J."/>
            <person name="Sun J."/>
            <person name="Steenkamp E.T."/>
            <person name="van der Nest M.A."/>
            <person name="van Wyk S."/>
            <person name="Wingfield M.J."/>
            <person name="Xiong C."/>
            <person name="Yue Q."/>
            <person name="Zhang X."/>
        </authorList>
    </citation>
    <scope>NUCLEOTIDE SEQUENCE [LARGE SCALE GENOMIC DNA]</scope>
    <source>
        <strain evidence="7 8">DSM 5745</strain>
    </source>
</reference>
<dbReference type="Gene3D" id="3.30.43.10">
    <property type="entry name" value="Uridine Diphospho-n-acetylenolpyruvylglucosamine Reductase, domain 2"/>
    <property type="match status" value="1"/>
</dbReference>
<dbReference type="GeneID" id="38116320"/>
<organism evidence="7 8">
    <name type="scientific">Aspergillus mulundensis</name>
    <dbReference type="NCBI Taxonomy" id="1810919"/>
    <lineage>
        <taxon>Eukaryota</taxon>
        <taxon>Fungi</taxon>
        <taxon>Dikarya</taxon>
        <taxon>Ascomycota</taxon>
        <taxon>Pezizomycotina</taxon>
        <taxon>Eurotiomycetes</taxon>
        <taxon>Eurotiomycetidae</taxon>
        <taxon>Eurotiales</taxon>
        <taxon>Aspergillaceae</taxon>
        <taxon>Aspergillus</taxon>
        <taxon>Aspergillus subgen. Nidulantes</taxon>
    </lineage>
</organism>
<evidence type="ECO:0000256" key="3">
    <source>
        <dbReference type="ARBA" id="ARBA00022630"/>
    </source>
</evidence>
<name>A0A3D8RYL4_9EURO</name>
<evidence type="ECO:0000256" key="4">
    <source>
        <dbReference type="ARBA" id="ARBA00022827"/>
    </source>
</evidence>
<accession>A0A3D8RYL4</accession>
<dbReference type="InterPro" id="IPR016166">
    <property type="entry name" value="FAD-bd_PCMH"/>
</dbReference>
<evidence type="ECO:0000256" key="5">
    <source>
        <dbReference type="ARBA" id="ARBA00023002"/>
    </source>
</evidence>
<protein>
    <recommendedName>
        <fullName evidence="6">FAD-binding PCMH-type domain-containing protein</fullName>
    </recommendedName>
</protein>
<dbReference type="Proteomes" id="UP000256690">
    <property type="component" value="Unassembled WGS sequence"/>
</dbReference>
<gene>
    <name evidence="7" type="ORF">DSM5745_05950</name>
</gene>
<evidence type="ECO:0000256" key="1">
    <source>
        <dbReference type="ARBA" id="ARBA00001974"/>
    </source>
</evidence>
<evidence type="ECO:0000313" key="7">
    <source>
        <dbReference type="EMBL" id="RDW79098.1"/>
    </source>
</evidence>
<dbReference type="GO" id="GO:0016491">
    <property type="term" value="F:oxidoreductase activity"/>
    <property type="evidence" value="ECO:0007669"/>
    <property type="project" value="UniProtKB-KW"/>
</dbReference>
<dbReference type="Gene3D" id="3.40.462.20">
    <property type="match status" value="1"/>
</dbReference>
<evidence type="ECO:0000256" key="2">
    <source>
        <dbReference type="ARBA" id="ARBA00005466"/>
    </source>
</evidence>
<comment type="cofactor">
    <cofactor evidence="1">
        <name>FAD</name>
        <dbReference type="ChEBI" id="CHEBI:57692"/>
    </cofactor>
</comment>
<dbReference type="PANTHER" id="PTHR42973">
    <property type="entry name" value="BINDING OXIDOREDUCTASE, PUTATIVE (AFU_ORTHOLOGUE AFUA_1G17690)-RELATED"/>
    <property type="match status" value="1"/>
</dbReference>
<keyword evidence="8" id="KW-1185">Reference proteome</keyword>
<proteinExistence type="inferred from homology"/>
<comment type="caution">
    <text evidence="7">The sequence shown here is derived from an EMBL/GenBank/DDBJ whole genome shotgun (WGS) entry which is preliminary data.</text>
</comment>
<dbReference type="Pfam" id="PF01565">
    <property type="entry name" value="FAD_binding_4"/>
    <property type="match status" value="1"/>
</dbReference>
<dbReference type="STRING" id="1810919.A0A3D8RYL4"/>
<evidence type="ECO:0000259" key="6">
    <source>
        <dbReference type="PROSITE" id="PS51387"/>
    </source>
</evidence>
<dbReference type="InterPro" id="IPR016167">
    <property type="entry name" value="FAD-bd_PCMH_sub1"/>
</dbReference>
<keyword evidence="3" id="KW-0285">Flavoprotein</keyword>
<dbReference type="InterPro" id="IPR006094">
    <property type="entry name" value="Oxid_FAD_bind_N"/>
</dbReference>
<dbReference type="OrthoDB" id="415825at2759"/>
<dbReference type="AlphaFoldDB" id="A0A3D8RYL4"/>
<sequence length="471" mass="51431">MSVPTDIQLLTDELRAVLKCSILTPGASGYAESILRWNDAVPNAAALVVFPESPEDVSAIVRSCVKYKVSFAVAAGKHTTSTGSSCDGGVVIDLARINHVVTELETRIVTVGGGCRWKDVDDALVGQNLAMVEGIVNDTGVGGITLGGGYGWLAPRYGLILDNLLAATVVLADGSIVVASRTENSDLFWAIRGAGQCFGVVVEFVFLAHEHRDPVWAGLLGFTLDQLEAVFGFGNRLVESTNGDSAMVVQLSRYPFSRQGREVGIMAVVFHYGDAESAQAVFKPLLDLGPIVNTTMAQTYASVNNMMTAEAKRGGRNVSKGAAFTTPLRPEFLREVIVPEMDRLQAEIPGSDRSIIEFEFYKPDKWCEVPVTATAHGHRGRVQNVMIGLYWNDEQDDVRMEYWSRHIADLVAVERATHGRPAEGPVTEYGNYDHLSAHARDVYGVNYARLVELKKVYDPDNVFNKWFSLVE</sequence>
<feature type="domain" description="FAD-binding PCMH-type" evidence="6">
    <location>
        <begin position="40"/>
        <end position="211"/>
    </location>
</feature>
<dbReference type="SUPFAM" id="SSF56176">
    <property type="entry name" value="FAD-binding/transporter-associated domain-like"/>
    <property type="match status" value="1"/>
</dbReference>
<evidence type="ECO:0000313" key="8">
    <source>
        <dbReference type="Proteomes" id="UP000256690"/>
    </source>
</evidence>